<keyword evidence="3 5" id="KW-1133">Transmembrane helix</keyword>
<dbReference type="KEGG" id="fgi:OP10G_1806"/>
<dbReference type="OrthoDB" id="536281at2"/>
<feature type="domain" description="Translocation and assembly module TamB C-terminal" evidence="6">
    <location>
        <begin position="1172"/>
        <end position="1461"/>
    </location>
</feature>
<dbReference type="InterPro" id="IPR007452">
    <property type="entry name" value="TamB_C"/>
</dbReference>
<accession>A0A068NU91</accession>
<reference evidence="7 8" key="1">
    <citation type="journal article" date="2014" name="PLoS ONE">
        <title>The first complete genome sequence of the class fimbriimonadia in the phylum armatimonadetes.</title>
        <authorList>
            <person name="Hu Z.Y."/>
            <person name="Wang Y.Z."/>
            <person name="Im W.T."/>
            <person name="Wang S.Y."/>
            <person name="Zhao G.P."/>
            <person name="Zheng H.J."/>
            <person name="Quan Z.X."/>
        </authorList>
    </citation>
    <scope>NUCLEOTIDE SEQUENCE [LARGE SCALE GENOMIC DNA]</scope>
    <source>
        <strain evidence="7">Gsoil 348</strain>
    </source>
</reference>
<comment type="subcellular location">
    <subcellularLocation>
        <location evidence="1">Membrane</location>
        <topology evidence="1">Single-pass membrane protein</topology>
    </subcellularLocation>
</comment>
<dbReference type="Proteomes" id="UP000027982">
    <property type="component" value="Chromosome"/>
</dbReference>
<dbReference type="eggNOG" id="COG2911">
    <property type="taxonomic scope" value="Bacteria"/>
</dbReference>
<gene>
    <name evidence="7" type="ORF">OP10G_1806</name>
</gene>
<feature type="transmembrane region" description="Helical" evidence="5">
    <location>
        <begin position="7"/>
        <end position="26"/>
    </location>
</feature>
<proteinExistence type="predicted"/>
<keyword evidence="2 5" id="KW-0812">Transmembrane</keyword>
<evidence type="ECO:0000313" key="7">
    <source>
        <dbReference type="EMBL" id="AIE85174.1"/>
    </source>
</evidence>
<dbReference type="HOGENOM" id="CLU_247988_0_0_0"/>
<evidence type="ECO:0000256" key="2">
    <source>
        <dbReference type="ARBA" id="ARBA00022692"/>
    </source>
</evidence>
<dbReference type="EMBL" id="CP007139">
    <property type="protein sequence ID" value="AIE85174.1"/>
    <property type="molecule type" value="Genomic_DNA"/>
</dbReference>
<evidence type="ECO:0000256" key="5">
    <source>
        <dbReference type="SAM" id="Phobius"/>
    </source>
</evidence>
<dbReference type="GO" id="GO:0009306">
    <property type="term" value="P:protein secretion"/>
    <property type="evidence" value="ECO:0007669"/>
    <property type="project" value="InterPro"/>
</dbReference>
<evidence type="ECO:0000256" key="3">
    <source>
        <dbReference type="ARBA" id="ARBA00022989"/>
    </source>
</evidence>
<evidence type="ECO:0000256" key="4">
    <source>
        <dbReference type="ARBA" id="ARBA00023136"/>
    </source>
</evidence>
<organism evidence="7 8">
    <name type="scientific">Fimbriimonas ginsengisoli Gsoil 348</name>
    <dbReference type="NCBI Taxonomy" id="661478"/>
    <lineage>
        <taxon>Bacteria</taxon>
        <taxon>Bacillati</taxon>
        <taxon>Armatimonadota</taxon>
        <taxon>Fimbriimonadia</taxon>
        <taxon>Fimbriimonadales</taxon>
        <taxon>Fimbriimonadaceae</taxon>
        <taxon>Fimbriimonas</taxon>
    </lineage>
</organism>
<keyword evidence="8" id="KW-1185">Reference proteome</keyword>
<sequence>MSRAFMALIRLAVLVVPFAIIAYWGYVYVLSALHLLTAPGVPVTLTYKAKGGTVRVFAQSYVIDFDRGNVFIRGITLSDPQGGVLARLRNLEASNLKPFQLADQVVHVRARGLAARLTRLKNGGFDFEQVLPERKGPPTKIPFSVALDDARVEFVDLMGLRTWRQKVSAAQVKVTGLGDDWLATTTVHAPGIGDFPTRLQNIPNFGLQIATRTKQAEVAPLVAHFLETPPLRRPELQGLTVRSVRVYGPVRIFLPQSRTPRVETRLVAHASGVRYREYAVDEAVYTGLVSLEGATGVLQANSGPNRVRFDGSTVWTKGLCAGGRVNAYTPGLESLPAWLRKQIPKDTSFHGARFDGWVAYDSGTSYRLSGDAKASDARYGGEVAYGLDARVQVRPKSLVAQVRNVSYGGETASGAFALDLRTRVLSGTVAAGSVNLAGVAKRFGLKGLEGQGSVLASIGGTVAHPAVDVDVAGQARYAANGHALGGRFDLSARYGGDNLELRRALLSGDFGLIFASGSIGRQGSLGIQLVGRGLDPRAIDPAFSGSANMVARVGGTAKNPLATGYIEAYDFSTHNYLVPVIATDFSVDRKHVALTGMRATRGTAEISGQGSLRFADRAIASRLKVRGLQIADLLGEEFAGSLDLPEATIGGSLTKPTVDAAVVGRNMVARGLKVDAVSAHVTSDGRVARVENATAQVAGGTVKGSARYNIERKQGTADLTATALALQTIVPKLSTAVSVDGNAGGVLHASFGSGGFTSLVASGKIQDVALNETKIGDGLWNVSFDGKLYKGYVGVGSPEGYVELNDLIFNPATSEASGQALMNNAKLSDLVAITSRYFPDLSYDVIDALRATSGTVNVAAMFSGTQKSPTLNVQTLEASNLRYRDVPLGTLTSSFGLSNDKWDVRKFALAGGAIAANASGTVDQRGDVDLSGDLPSVALADAGRIFPQLAGQTGTATVSFSATGPVATPNINVSLLADGLMRAPGQDPNRALHLDLLGKVMGADKRLTLDGVYSYRGFDGKIQASSPFEMPGRIPEGGRAEATVTLAPRKLEQIAEMFDGLDPVRTKGTIQGKITATGTSNDLTFGGDISLSADSVGFLIPAKEAGAKPTVVDDWFKNVQAKLELDGKALRLTANGDSSRSGSVTANVSTPVDELRRLAQTLQSGGLGALLDNPLAGSVQLQKLAVKQNFESKTYVAGTADGTIDIAGTIRQPRLAGTIALSKVDSVLPTFQPSEGASGGAAVDPNFDLRLTLADAARLRTTAADLTVLGGGRVTGSLSSPIVRSTLEVETGSIQLPAAKVRLEQGGTVALNYAPAPGGAFASLDVDIIGRTGITALRYGDVFERYDITLGVRGDLLKEGGLILTAESDPPDLTQDRILALLGQTDLLGTTISGGLGRSDTQNRIRDAFTQFALPALTDPLTRQLAQGLGLDYLTVEYNPFEQTSILFAKTLGAGFTVQGRRQVGEPPPGFKPLYDLRLVYRPRRLRGVLSRFSFSIGADQDRPFKIALEYGTRF</sequence>
<protein>
    <recommendedName>
        <fullName evidence="6">Translocation and assembly module TamB C-terminal domain-containing protein</fullName>
    </recommendedName>
</protein>
<dbReference type="GO" id="GO:0005886">
    <property type="term" value="C:plasma membrane"/>
    <property type="evidence" value="ECO:0007669"/>
    <property type="project" value="InterPro"/>
</dbReference>
<name>A0A068NU91_FIMGI</name>
<dbReference type="Pfam" id="PF04357">
    <property type="entry name" value="TamB"/>
    <property type="match status" value="1"/>
</dbReference>
<dbReference type="STRING" id="661478.OP10G_1806"/>
<evidence type="ECO:0000256" key="1">
    <source>
        <dbReference type="ARBA" id="ARBA00004167"/>
    </source>
</evidence>
<evidence type="ECO:0000313" key="8">
    <source>
        <dbReference type="Proteomes" id="UP000027982"/>
    </source>
</evidence>
<dbReference type="RefSeq" id="WP_144241071.1">
    <property type="nucleotide sequence ID" value="NZ_CP007139.1"/>
</dbReference>
<keyword evidence="4 5" id="KW-0472">Membrane</keyword>
<evidence type="ECO:0000259" key="6">
    <source>
        <dbReference type="Pfam" id="PF04357"/>
    </source>
</evidence>